<evidence type="ECO:0000256" key="5">
    <source>
        <dbReference type="PROSITE-ProRule" id="PRU00377"/>
    </source>
</evidence>
<evidence type="ECO:0000256" key="1">
    <source>
        <dbReference type="ARBA" id="ARBA00022473"/>
    </source>
</evidence>
<gene>
    <name evidence="10" type="ORF">MAR_036552</name>
</gene>
<evidence type="ECO:0000256" key="4">
    <source>
        <dbReference type="ARBA" id="ARBA00023157"/>
    </source>
</evidence>
<feature type="chain" id="PRO_5047273413" evidence="8">
    <location>
        <begin position="21"/>
        <end position="576"/>
    </location>
</feature>
<dbReference type="SUPFAM" id="SSF49785">
    <property type="entry name" value="Galactose-binding domain-like"/>
    <property type="match status" value="1"/>
</dbReference>
<reference evidence="10" key="1">
    <citation type="submission" date="2022-11" db="EMBL/GenBank/DDBJ databases">
        <title>Centuries of genome instability and evolution in soft-shell clam transmissible cancer (bioRxiv).</title>
        <authorList>
            <person name="Hart S.F.M."/>
            <person name="Yonemitsu M.A."/>
            <person name="Giersch R.M."/>
            <person name="Beal B.F."/>
            <person name="Arriagada G."/>
            <person name="Davis B.W."/>
            <person name="Ostrander E.A."/>
            <person name="Goff S.P."/>
            <person name="Metzger M.J."/>
        </authorList>
    </citation>
    <scope>NUCLEOTIDE SEQUENCE</scope>
    <source>
        <strain evidence="10">MELC-2E11</strain>
        <tissue evidence="10">Siphon/mantle</tissue>
    </source>
</reference>
<dbReference type="SMART" id="SM00181">
    <property type="entry name" value="EGF"/>
    <property type="match status" value="7"/>
</dbReference>
<dbReference type="Gene3D" id="2.60.120.260">
    <property type="entry name" value="Galactose-binding domain-like"/>
    <property type="match status" value="1"/>
</dbReference>
<feature type="signal peptide" evidence="8">
    <location>
        <begin position="1"/>
        <end position="20"/>
    </location>
</feature>
<keyword evidence="8" id="KW-0732">Signal</keyword>
<evidence type="ECO:0000313" key="11">
    <source>
        <dbReference type="Proteomes" id="UP001164746"/>
    </source>
</evidence>
<protein>
    <submittedName>
        <fullName evidence="10">MEGF6-like protein</fullName>
    </submittedName>
</protein>
<evidence type="ECO:0000259" key="9">
    <source>
        <dbReference type="PROSITE" id="PS51051"/>
    </source>
</evidence>
<evidence type="ECO:0000313" key="10">
    <source>
        <dbReference type="EMBL" id="WAR22883.1"/>
    </source>
</evidence>
<dbReference type="InterPro" id="IPR042635">
    <property type="entry name" value="MEGF10/SREC1/2-like"/>
</dbReference>
<proteinExistence type="predicted"/>
<feature type="transmembrane region" description="Helical" evidence="7">
    <location>
        <begin position="509"/>
        <end position="533"/>
    </location>
</feature>
<evidence type="ECO:0000256" key="3">
    <source>
        <dbReference type="ARBA" id="ARBA00022737"/>
    </source>
</evidence>
<keyword evidence="1" id="KW-0217">Developmental protein</keyword>
<name>A0ABY7FQ87_MYAAR</name>
<keyword evidence="7" id="KW-1133">Transmembrane helix</keyword>
<dbReference type="Pfam" id="PF22633">
    <property type="entry name" value="F5_F8_type_C_2"/>
    <property type="match status" value="1"/>
</dbReference>
<evidence type="ECO:0000256" key="8">
    <source>
        <dbReference type="SAM" id="SignalP"/>
    </source>
</evidence>
<feature type="domain" description="DSL" evidence="9">
    <location>
        <begin position="186"/>
        <end position="230"/>
    </location>
</feature>
<comment type="caution">
    <text evidence="5">Lacks conserved residue(s) required for the propagation of feature annotation.</text>
</comment>
<dbReference type="EMBL" id="CP111024">
    <property type="protein sequence ID" value="WAR22883.1"/>
    <property type="molecule type" value="Genomic_DNA"/>
</dbReference>
<organism evidence="10 11">
    <name type="scientific">Mya arenaria</name>
    <name type="common">Soft-shell clam</name>
    <dbReference type="NCBI Taxonomy" id="6604"/>
    <lineage>
        <taxon>Eukaryota</taxon>
        <taxon>Metazoa</taxon>
        <taxon>Spiralia</taxon>
        <taxon>Lophotrochozoa</taxon>
        <taxon>Mollusca</taxon>
        <taxon>Bivalvia</taxon>
        <taxon>Autobranchia</taxon>
        <taxon>Heteroconchia</taxon>
        <taxon>Euheterodonta</taxon>
        <taxon>Imparidentia</taxon>
        <taxon>Neoheterodontei</taxon>
        <taxon>Myida</taxon>
        <taxon>Myoidea</taxon>
        <taxon>Myidae</taxon>
        <taxon>Mya</taxon>
    </lineage>
</organism>
<feature type="disulfide bond" evidence="5">
    <location>
        <begin position="188"/>
        <end position="197"/>
    </location>
</feature>
<evidence type="ECO:0000256" key="6">
    <source>
        <dbReference type="SAM" id="MobiDB-lite"/>
    </source>
</evidence>
<feature type="disulfide bond" evidence="5">
    <location>
        <begin position="221"/>
        <end position="230"/>
    </location>
</feature>
<dbReference type="Proteomes" id="UP001164746">
    <property type="component" value="Chromosome 13"/>
</dbReference>
<feature type="region of interest" description="Disordered" evidence="6">
    <location>
        <begin position="73"/>
        <end position="97"/>
    </location>
</feature>
<keyword evidence="11" id="KW-1185">Reference proteome</keyword>
<dbReference type="InterPro" id="IPR008979">
    <property type="entry name" value="Galactose-bd-like_sf"/>
</dbReference>
<dbReference type="PROSITE" id="PS51051">
    <property type="entry name" value="DSL"/>
    <property type="match status" value="1"/>
</dbReference>
<dbReference type="PANTHER" id="PTHR24043:SF8">
    <property type="entry name" value="EGF-LIKE DOMAIN-CONTAINING PROTEIN"/>
    <property type="match status" value="1"/>
</dbReference>
<dbReference type="InterPro" id="IPR001774">
    <property type="entry name" value="DSL"/>
</dbReference>
<keyword evidence="2" id="KW-0245">EGF-like domain</keyword>
<dbReference type="InterPro" id="IPR000742">
    <property type="entry name" value="EGF"/>
</dbReference>
<keyword evidence="7" id="KW-0812">Transmembrane</keyword>
<accession>A0ABY7FQ87</accession>
<dbReference type="Gene3D" id="2.170.300.10">
    <property type="entry name" value="Tie2 ligand-binding domain superfamily"/>
    <property type="match status" value="3"/>
</dbReference>
<keyword evidence="4 5" id="KW-1015">Disulfide bond</keyword>
<keyword evidence="7" id="KW-0472">Membrane</keyword>
<sequence length="576" mass="61159">MCIVNLSILIFLFWIQISSACQEGKFGDDCMYTCHCHGDTRCDITSGACLLGCALDWSGPSCQRENVAFGRPTRQKEGQSEASLAVDGDPGTCSSTREDVPGWWSVTLDSAVNVSRVAIVTERTGSILDWKVYVGPEGSILSMSLCATAHVHTSGATLPCDVPTRGNHVMVVNRAGPVVICDIKIIHCSPSWYGEDCSHTCNCKDLTEVCDTVTGACASGCSPGWLGDDCKKACKNGTYGAGCSYQCGKCKDDTPCDHVTGTCLNGCERGWTGIFCREQCSKDTFGEDCVTSCGRCYGVGACDIITGNCMHGCETGFTGPKCLLECPSGTFGRGCSGTCGQCAGGEPCDVTIGICVQGCDPGWTGAFCNQMCPRGQFGPRCSRECHQCKEGRCNGTSGRCLLGCAYGFRGVDCAETCPLTTYGVNCSSQCGNCHQDGKRQCDVTSGICPHGCQPGYKGDWCTEACEPGFYGDGCNQCGMCDGAVCDAISGECPSGCVPFSDEDGPQLKVFLGIMLTLVGSIMALVTFCLVLIWRREHLPDMPSSCDVSQHNDEEDRIHPKMNGCVPVDIEETTELI</sequence>
<dbReference type="PANTHER" id="PTHR24043">
    <property type="entry name" value="SCAVENGER RECEPTOR CLASS F"/>
    <property type="match status" value="1"/>
</dbReference>
<keyword evidence="3" id="KW-0677">Repeat</keyword>
<evidence type="ECO:0000256" key="2">
    <source>
        <dbReference type="ARBA" id="ARBA00022536"/>
    </source>
</evidence>
<evidence type="ECO:0000256" key="7">
    <source>
        <dbReference type="SAM" id="Phobius"/>
    </source>
</evidence>